<evidence type="ECO:0000256" key="1">
    <source>
        <dbReference type="ARBA" id="ARBA00022679"/>
    </source>
</evidence>
<dbReference type="PROSITE" id="PS51186">
    <property type="entry name" value="GNAT"/>
    <property type="match status" value="1"/>
</dbReference>
<dbReference type="PANTHER" id="PTHR43877:SF2">
    <property type="entry name" value="AMINOALKYLPHOSPHONATE N-ACETYLTRANSFERASE-RELATED"/>
    <property type="match status" value="1"/>
</dbReference>
<dbReference type="Gene3D" id="3.40.630.30">
    <property type="match status" value="1"/>
</dbReference>
<keyword evidence="5" id="KW-1185">Reference proteome</keyword>
<keyword evidence="1 4" id="KW-0808">Transferase</keyword>
<comment type="caution">
    <text evidence="4">The sequence shown here is derived from an EMBL/GenBank/DDBJ whole genome shotgun (WGS) entry which is preliminary data.</text>
</comment>
<evidence type="ECO:0000259" key="3">
    <source>
        <dbReference type="PROSITE" id="PS51186"/>
    </source>
</evidence>
<keyword evidence="2" id="KW-0012">Acyltransferase</keyword>
<dbReference type="Proteomes" id="UP000297564">
    <property type="component" value="Unassembled WGS sequence"/>
</dbReference>
<evidence type="ECO:0000313" key="5">
    <source>
        <dbReference type="Proteomes" id="UP000297564"/>
    </source>
</evidence>
<reference evidence="4 5" key="1">
    <citation type="submission" date="2019-03" db="EMBL/GenBank/DDBJ databases">
        <title>Ramlibacter rhizophilus CCTCC AB2015357, whole genome shotgun sequence.</title>
        <authorList>
            <person name="Zhang X."/>
            <person name="Feng G."/>
            <person name="Zhu H."/>
        </authorList>
    </citation>
    <scope>NUCLEOTIDE SEQUENCE [LARGE SCALE GENOMIC DNA]</scope>
    <source>
        <strain evidence="4 5">CCTCC AB2015357</strain>
    </source>
</reference>
<proteinExistence type="predicted"/>
<dbReference type="CDD" id="cd04301">
    <property type="entry name" value="NAT_SF"/>
    <property type="match status" value="1"/>
</dbReference>
<evidence type="ECO:0000256" key="2">
    <source>
        <dbReference type="ARBA" id="ARBA00023315"/>
    </source>
</evidence>
<dbReference type="AlphaFoldDB" id="A0A4Z0BZ27"/>
<gene>
    <name evidence="4" type="ORF">EZ242_02115</name>
</gene>
<accession>A0A4Z0BZ27</accession>
<dbReference type="InterPro" id="IPR000182">
    <property type="entry name" value="GNAT_dom"/>
</dbReference>
<dbReference type="RefSeq" id="WP_135283448.1">
    <property type="nucleotide sequence ID" value="NZ_SMLL01000001.1"/>
</dbReference>
<dbReference type="PANTHER" id="PTHR43877">
    <property type="entry name" value="AMINOALKYLPHOSPHONATE N-ACETYLTRANSFERASE-RELATED-RELATED"/>
    <property type="match status" value="1"/>
</dbReference>
<dbReference type="InterPro" id="IPR016181">
    <property type="entry name" value="Acyl_CoA_acyltransferase"/>
</dbReference>
<dbReference type="SUPFAM" id="SSF55729">
    <property type="entry name" value="Acyl-CoA N-acyltransferases (Nat)"/>
    <property type="match status" value="1"/>
</dbReference>
<dbReference type="GO" id="GO:0016747">
    <property type="term" value="F:acyltransferase activity, transferring groups other than amino-acyl groups"/>
    <property type="evidence" value="ECO:0007669"/>
    <property type="project" value="InterPro"/>
</dbReference>
<dbReference type="InterPro" id="IPR050832">
    <property type="entry name" value="Bact_Acetyltransf"/>
</dbReference>
<sequence>MHIRRLVATDAAAFRALRLRALKEHPDAFTSSWEEDSRVPLDESARRLASATAAFWGAFGIELGLVGMAGLERSVRAKARHKGTVVAMYVAPEAGRRGIGAMLLEALFAHARSEGLQDLVLTVTCGNEAALRLYERAGFRAFGSEPRAILVDGQAFTKVHMHCSL</sequence>
<organism evidence="4 5">
    <name type="scientific">Ramlibacter rhizophilus</name>
    <dbReference type="NCBI Taxonomy" id="1781167"/>
    <lineage>
        <taxon>Bacteria</taxon>
        <taxon>Pseudomonadati</taxon>
        <taxon>Pseudomonadota</taxon>
        <taxon>Betaproteobacteria</taxon>
        <taxon>Burkholderiales</taxon>
        <taxon>Comamonadaceae</taxon>
        <taxon>Ramlibacter</taxon>
    </lineage>
</organism>
<feature type="domain" description="N-acetyltransferase" evidence="3">
    <location>
        <begin position="1"/>
        <end position="165"/>
    </location>
</feature>
<name>A0A4Z0BZ27_9BURK</name>
<protein>
    <submittedName>
        <fullName evidence="4">GNAT family N-acetyltransferase</fullName>
    </submittedName>
</protein>
<dbReference type="Pfam" id="PF00583">
    <property type="entry name" value="Acetyltransf_1"/>
    <property type="match status" value="1"/>
</dbReference>
<evidence type="ECO:0000313" key="4">
    <source>
        <dbReference type="EMBL" id="TFZ04566.1"/>
    </source>
</evidence>
<dbReference type="OrthoDB" id="9799092at2"/>
<dbReference type="EMBL" id="SMLL01000001">
    <property type="protein sequence ID" value="TFZ04566.1"/>
    <property type="molecule type" value="Genomic_DNA"/>
</dbReference>